<dbReference type="GO" id="GO:0016747">
    <property type="term" value="F:acyltransferase activity, transferring groups other than amino-acyl groups"/>
    <property type="evidence" value="ECO:0007669"/>
    <property type="project" value="InterPro"/>
</dbReference>
<feature type="transmembrane region" description="Helical" evidence="1">
    <location>
        <begin position="20"/>
        <end position="37"/>
    </location>
</feature>
<dbReference type="AlphaFoldDB" id="A0A844DCH3"/>
<dbReference type="GO" id="GO:0009103">
    <property type="term" value="P:lipopolysaccharide biosynthetic process"/>
    <property type="evidence" value="ECO:0007669"/>
    <property type="project" value="TreeGrafter"/>
</dbReference>
<reference evidence="4 5" key="1">
    <citation type="submission" date="2019-11" db="EMBL/GenBank/DDBJ databases">
        <title>Novel species isolated from a subtropical stream in China.</title>
        <authorList>
            <person name="Lu H."/>
        </authorList>
    </citation>
    <scope>NUCLEOTIDE SEQUENCE [LARGE SCALE GENOMIC DNA]</scope>
    <source>
        <strain evidence="4 5">FT26W</strain>
    </source>
</reference>
<accession>A0A844DCH3</accession>
<name>A0A844DCH3_9BURK</name>
<dbReference type="Pfam" id="PF19040">
    <property type="entry name" value="SGNH"/>
    <property type="match status" value="1"/>
</dbReference>
<dbReference type="PANTHER" id="PTHR23028:SF53">
    <property type="entry name" value="ACYL_TRANSF_3 DOMAIN-CONTAINING PROTEIN"/>
    <property type="match status" value="1"/>
</dbReference>
<protein>
    <submittedName>
        <fullName evidence="4">Acyltransferase family protein</fullName>
    </submittedName>
</protein>
<dbReference type="Proteomes" id="UP000439986">
    <property type="component" value="Unassembled WGS sequence"/>
</dbReference>
<organism evidence="4 5">
    <name type="scientific">Duganella aquatilis</name>
    <dbReference type="NCBI Taxonomy" id="2666082"/>
    <lineage>
        <taxon>Bacteria</taxon>
        <taxon>Pseudomonadati</taxon>
        <taxon>Pseudomonadota</taxon>
        <taxon>Betaproteobacteria</taxon>
        <taxon>Burkholderiales</taxon>
        <taxon>Oxalobacteraceae</taxon>
        <taxon>Telluria group</taxon>
        <taxon>Duganella</taxon>
    </lineage>
</organism>
<keyword evidence="1" id="KW-0812">Transmembrane</keyword>
<dbReference type="InterPro" id="IPR050879">
    <property type="entry name" value="Acyltransferase_3"/>
</dbReference>
<gene>
    <name evidence="4" type="ORF">GJ698_29220</name>
</gene>
<dbReference type="RefSeq" id="WP_154361371.1">
    <property type="nucleotide sequence ID" value="NZ_WKJL01000043.1"/>
</dbReference>
<feature type="transmembrane region" description="Helical" evidence="1">
    <location>
        <begin position="310"/>
        <end position="326"/>
    </location>
</feature>
<feature type="transmembrane region" description="Helical" evidence="1">
    <location>
        <begin position="346"/>
        <end position="363"/>
    </location>
</feature>
<evidence type="ECO:0000256" key="1">
    <source>
        <dbReference type="SAM" id="Phobius"/>
    </source>
</evidence>
<evidence type="ECO:0000259" key="3">
    <source>
        <dbReference type="Pfam" id="PF19040"/>
    </source>
</evidence>
<dbReference type="InterPro" id="IPR002656">
    <property type="entry name" value="Acyl_transf_3_dom"/>
</dbReference>
<dbReference type="EMBL" id="WKJL01000043">
    <property type="protein sequence ID" value="MRW88165.1"/>
    <property type="molecule type" value="Genomic_DNA"/>
</dbReference>
<feature type="domain" description="SGNH" evidence="3">
    <location>
        <begin position="432"/>
        <end position="641"/>
    </location>
</feature>
<comment type="caution">
    <text evidence="4">The sequence shown here is derived from an EMBL/GenBank/DDBJ whole genome shotgun (WGS) entry which is preliminary data.</text>
</comment>
<sequence length="662" mass="74560">MTVQHPHLSHPKYRPDIDGLRAIAVLAVVAFHAFPAAIKGGFIGVDVFFVISGYLISTIIFENLDRGTFSFAEFYARRIKRIFPSLIIVLVACCVFGWFTLLADEFKQLGKHIAAGAGFLSNFVLWNEAGYFDNSSETKPLLHLWSLGIEEQFYVVWPLLLWLAWKRKFNLLTVAVLVAAISFFLNVKGIKQDVTATFYSPQTRFWELLSGSLLAWFAVYKKGAYKNIVGKLDRLLGLIIYRENQDADGRTLLNVISFIGTFFLVYGFWRINKEFSFPGKWALVPVVGTLLIILAGAGAWINRTILSNKLVVWFGLISFPLYLWHWPLLSFLRMIEVEAPSRNMRIAVVALSIVLSWLTYVLVERPMRFGGHGKAKLAVLVGLMTVVGFAGYNIYIRDGLNFRPIQKQVNNLFPAESRAYELNLGASFRNYYGNPDAKKPIVLVIGDSYATNWGVALGHTVNLDAYDVVNVSYLGCSVSLESGRIVAKSTAEKHDKNCSAFGSFLNDSSVINNATALMLVSHRPFEYAANTFRFDVIKFLVNKNPKIDVFVFGNYFQLNPVDFPSCEKLMVKAKKGAEVCLKYASYPVQGKKIESEAFFPKDMNFSYIDFGQAVCPAQNATCPSSYDGVPFMTDWNHLTSAFLIHYLPDVFKKNEALKKFVR</sequence>
<keyword evidence="1" id="KW-1133">Transmembrane helix</keyword>
<keyword evidence="4" id="KW-0808">Transferase</keyword>
<feature type="transmembrane region" description="Helical" evidence="1">
    <location>
        <begin position="169"/>
        <end position="187"/>
    </location>
</feature>
<feature type="transmembrane region" description="Helical" evidence="1">
    <location>
        <begin position="43"/>
        <end position="61"/>
    </location>
</feature>
<evidence type="ECO:0000259" key="2">
    <source>
        <dbReference type="Pfam" id="PF01757"/>
    </source>
</evidence>
<evidence type="ECO:0000313" key="5">
    <source>
        <dbReference type="Proteomes" id="UP000439986"/>
    </source>
</evidence>
<feature type="transmembrane region" description="Helical" evidence="1">
    <location>
        <begin position="281"/>
        <end position="301"/>
    </location>
</feature>
<feature type="transmembrane region" description="Helical" evidence="1">
    <location>
        <begin position="251"/>
        <end position="269"/>
    </location>
</feature>
<keyword evidence="5" id="KW-1185">Reference proteome</keyword>
<feature type="domain" description="Acyltransferase 3" evidence="2">
    <location>
        <begin position="16"/>
        <end position="360"/>
    </location>
</feature>
<feature type="transmembrane region" description="Helical" evidence="1">
    <location>
        <begin position="82"/>
        <end position="101"/>
    </location>
</feature>
<dbReference type="Pfam" id="PF01757">
    <property type="entry name" value="Acyl_transf_3"/>
    <property type="match status" value="1"/>
</dbReference>
<keyword evidence="1" id="KW-0472">Membrane</keyword>
<keyword evidence="4" id="KW-0012">Acyltransferase</keyword>
<dbReference type="InterPro" id="IPR043968">
    <property type="entry name" value="SGNH"/>
</dbReference>
<feature type="transmembrane region" description="Helical" evidence="1">
    <location>
        <begin position="144"/>
        <end position="163"/>
    </location>
</feature>
<feature type="transmembrane region" description="Helical" evidence="1">
    <location>
        <begin position="375"/>
        <end position="395"/>
    </location>
</feature>
<dbReference type="GO" id="GO:0016020">
    <property type="term" value="C:membrane"/>
    <property type="evidence" value="ECO:0007669"/>
    <property type="project" value="TreeGrafter"/>
</dbReference>
<proteinExistence type="predicted"/>
<evidence type="ECO:0000313" key="4">
    <source>
        <dbReference type="EMBL" id="MRW88165.1"/>
    </source>
</evidence>
<dbReference type="PANTHER" id="PTHR23028">
    <property type="entry name" value="ACETYLTRANSFERASE"/>
    <property type="match status" value="1"/>
</dbReference>